<dbReference type="Proteomes" id="UP001498421">
    <property type="component" value="Unassembled WGS sequence"/>
</dbReference>
<evidence type="ECO:0008006" key="9">
    <source>
        <dbReference type="Google" id="ProtNLM"/>
    </source>
</evidence>
<accession>A0ABR1I7J4</accession>
<sequence>MPGPTDLSEESFPAVSFGYGFLFIMLGYLALGAVAFVAFAYLIIKPIIYYFYDPKGLRKYPNYAFLSGFTDLRHCYLSAQGFRSKDLCEAHKKTGEPILRIGPNSLSFGDVRAIKAIYGHNTKCVKDNNYVILAATHRHLFDVVDRADHTRKRRLLSAAFAIKNLENWEYKVAFTAQRLFKAFDQKCTLPLRGTIPDAADVNLDFNHWINLWTIEAINYISLSAEMDLLDTGTDTVVAEKRDGTLYKGRYRHAQNQSAKAQAVFVWDYKLWPWIEWLSKTIPSKYKKIWEDGAASEDIYYHLAAERLRRHQAGEKLNDFFSFMMEDKAGNPNNLEWGEIVAEIGAIINAGSDTTAIALTHVLELLIKHPQHLKQLRREVDSVLEEDEVIAPYDKVKDLPFLRACIDEALRIIPPTSAGLPRRTPADGAQILDEWIPGDTSVNMTAYAAHHDAKVFPNPDVYNPHRWLDVEERKRMEPFFIPFSTGGRGCLGRNISYLEQIVVLASLVHRYEFALPSPDFELQRTEAFNIVCGALPVKIWKRGIP</sequence>
<evidence type="ECO:0000313" key="7">
    <source>
        <dbReference type="EMBL" id="KAK7429430.1"/>
    </source>
</evidence>
<proteinExistence type="inferred from homology"/>
<keyword evidence="3 5" id="KW-0479">Metal-binding</keyword>
<dbReference type="PRINTS" id="PR00463">
    <property type="entry name" value="EP450I"/>
</dbReference>
<organism evidence="7 8">
    <name type="scientific">Neonectria magnoliae</name>
    <dbReference type="NCBI Taxonomy" id="2732573"/>
    <lineage>
        <taxon>Eukaryota</taxon>
        <taxon>Fungi</taxon>
        <taxon>Dikarya</taxon>
        <taxon>Ascomycota</taxon>
        <taxon>Pezizomycotina</taxon>
        <taxon>Sordariomycetes</taxon>
        <taxon>Hypocreomycetidae</taxon>
        <taxon>Hypocreales</taxon>
        <taxon>Nectriaceae</taxon>
        <taxon>Neonectria</taxon>
    </lineage>
</organism>
<feature type="transmembrane region" description="Helical" evidence="6">
    <location>
        <begin position="20"/>
        <end position="44"/>
    </location>
</feature>
<dbReference type="InterPro" id="IPR050121">
    <property type="entry name" value="Cytochrome_P450_monoxygenase"/>
</dbReference>
<keyword evidence="6" id="KW-0472">Membrane</keyword>
<keyword evidence="2 5" id="KW-0349">Heme</keyword>
<evidence type="ECO:0000256" key="6">
    <source>
        <dbReference type="SAM" id="Phobius"/>
    </source>
</evidence>
<keyword evidence="5" id="KW-0503">Monooxygenase</keyword>
<comment type="caution">
    <text evidence="7">The sequence shown here is derived from an EMBL/GenBank/DDBJ whole genome shotgun (WGS) entry which is preliminary data.</text>
</comment>
<keyword evidence="6" id="KW-0812">Transmembrane</keyword>
<dbReference type="PRINTS" id="PR00385">
    <property type="entry name" value="P450"/>
</dbReference>
<dbReference type="PANTHER" id="PTHR24305:SF172">
    <property type="entry name" value="P450, PUTATIVE (EUROFUNG)-RELATED"/>
    <property type="match status" value="1"/>
</dbReference>
<evidence type="ECO:0000256" key="5">
    <source>
        <dbReference type="RuleBase" id="RU000461"/>
    </source>
</evidence>
<reference evidence="7 8" key="1">
    <citation type="journal article" date="2025" name="Microbiol. Resour. Announc.">
        <title>Draft genome sequences for Neonectria magnoliae and Neonectria punicea, canker pathogens of Liriodendron tulipifera and Acer saccharum in West Virginia.</title>
        <authorList>
            <person name="Petronek H.M."/>
            <person name="Kasson M.T."/>
            <person name="Metheny A.M."/>
            <person name="Stauder C.M."/>
            <person name="Lovett B."/>
            <person name="Lynch S.C."/>
            <person name="Garnas J.R."/>
            <person name="Kasson L.R."/>
            <person name="Stajich J.E."/>
        </authorList>
    </citation>
    <scope>NUCLEOTIDE SEQUENCE [LARGE SCALE GENOMIC DNA]</scope>
    <source>
        <strain evidence="7 8">NRRL 64651</strain>
    </source>
</reference>
<dbReference type="PANTHER" id="PTHR24305">
    <property type="entry name" value="CYTOCHROME P450"/>
    <property type="match status" value="1"/>
</dbReference>
<comment type="similarity">
    <text evidence="5">Belongs to the cytochrome P450 family.</text>
</comment>
<dbReference type="InterPro" id="IPR002401">
    <property type="entry name" value="Cyt_P450_E_grp-I"/>
</dbReference>
<comment type="cofactor">
    <cofactor evidence="1">
        <name>heme</name>
        <dbReference type="ChEBI" id="CHEBI:30413"/>
    </cofactor>
</comment>
<keyword evidence="8" id="KW-1185">Reference proteome</keyword>
<name>A0ABR1I7J4_9HYPO</name>
<evidence type="ECO:0000256" key="1">
    <source>
        <dbReference type="ARBA" id="ARBA00001971"/>
    </source>
</evidence>
<keyword evidence="4 5" id="KW-0408">Iron</keyword>
<protein>
    <recommendedName>
        <fullName evidence="9">Cytochrome P450 monooxygenase</fullName>
    </recommendedName>
</protein>
<dbReference type="InterPro" id="IPR017972">
    <property type="entry name" value="Cyt_P450_CS"/>
</dbReference>
<evidence type="ECO:0000256" key="2">
    <source>
        <dbReference type="ARBA" id="ARBA00022617"/>
    </source>
</evidence>
<gene>
    <name evidence="7" type="ORF">QQZ08_004022</name>
</gene>
<dbReference type="SUPFAM" id="SSF48264">
    <property type="entry name" value="Cytochrome P450"/>
    <property type="match status" value="1"/>
</dbReference>
<dbReference type="Pfam" id="PF00067">
    <property type="entry name" value="p450"/>
    <property type="match status" value="1"/>
</dbReference>
<dbReference type="Gene3D" id="1.10.630.10">
    <property type="entry name" value="Cytochrome P450"/>
    <property type="match status" value="1"/>
</dbReference>
<dbReference type="InterPro" id="IPR001128">
    <property type="entry name" value="Cyt_P450"/>
</dbReference>
<keyword evidence="5" id="KW-0560">Oxidoreductase</keyword>
<dbReference type="InterPro" id="IPR036396">
    <property type="entry name" value="Cyt_P450_sf"/>
</dbReference>
<keyword evidence="6" id="KW-1133">Transmembrane helix</keyword>
<evidence type="ECO:0000256" key="4">
    <source>
        <dbReference type="ARBA" id="ARBA00023004"/>
    </source>
</evidence>
<dbReference type="PROSITE" id="PS00086">
    <property type="entry name" value="CYTOCHROME_P450"/>
    <property type="match status" value="1"/>
</dbReference>
<dbReference type="CDD" id="cd11061">
    <property type="entry name" value="CYP67-like"/>
    <property type="match status" value="1"/>
</dbReference>
<dbReference type="EMBL" id="JAZAVK010000029">
    <property type="protein sequence ID" value="KAK7429430.1"/>
    <property type="molecule type" value="Genomic_DNA"/>
</dbReference>
<evidence type="ECO:0000313" key="8">
    <source>
        <dbReference type="Proteomes" id="UP001498421"/>
    </source>
</evidence>
<evidence type="ECO:0000256" key="3">
    <source>
        <dbReference type="ARBA" id="ARBA00022723"/>
    </source>
</evidence>